<dbReference type="EMBL" id="CP072384">
    <property type="protein sequence ID" value="QUC08820.1"/>
    <property type="molecule type" value="Genomic_DNA"/>
</dbReference>
<name>A0ABX7Y7J8_9ACTN</name>
<sequence length="67" mass="7377">MAMTLRLTPADEQILADLADSQGVSRQEATIRAIREAAARQGHEQAVDRLSAQARSRYASLLDRLGR</sequence>
<proteinExistence type="predicted"/>
<protein>
    <submittedName>
        <fullName evidence="1">CopG family transcriptional regulator</fullName>
    </submittedName>
</protein>
<accession>A0ABX7Y7J8</accession>
<evidence type="ECO:0000313" key="2">
    <source>
        <dbReference type="Proteomes" id="UP000678513"/>
    </source>
</evidence>
<organism evidence="1 2">
    <name type="scientific">Arachnia rubra</name>
    <dbReference type="NCBI Taxonomy" id="1547448"/>
    <lineage>
        <taxon>Bacteria</taxon>
        <taxon>Bacillati</taxon>
        <taxon>Actinomycetota</taxon>
        <taxon>Actinomycetes</taxon>
        <taxon>Propionibacteriales</taxon>
        <taxon>Propionibacteriaceae</taxon>
        <taxon>Arachnia</taxon>
    </lineage>
</organism>
<gene>
    <name evidence="1" type="ORF">J5A65_03540</name>
</gene>
<reference evidence="1 2" key="1">
    <citation type="submission" date="2021-03" db="EMBL/GenBank/DDBJ databases">
        <title>Human Oral Microbial Genomes.</title>
        <authorList>
            <person name="Johnston C.D."/>
            <person name="Chen T."/>
            <person name="Dewhirst F.E."/>
        </authorList>
    </citation>
    <scope>NUCLEOTIDE SEQUENCE [LARGE SCALE GENOMIC DNA]</scope>
    <source>
        <strain evidence="1 2">DSMZ 100122</strain>
    </source>
</reference>
<dbReference type="RefSeq" id="WP_212325386.1">
    <property type="nucleotide sequence ID" value="NZ_AP024463.1"/>
</dbReference>
<keyword evidence="2" id="KW-1185">Reference proteome</keyword>
<evidence type="ECO:0000313" key="1">
    <source>
        <dbReference type="EMBL" id="QUC08820.1"/>
    </source>
</evidence>
<dbReference type="Proteomes" id="UP000678513">
    <property type="component" value="Chromosome"/>
</dbReference>